<dbReference type="Pfam" id="PF01739">
    <property type="entry name" value="CheR"/>
    <property type="match status" value="1"/>
</dbReference>
<gene>
    <name evidence="2" type="ORF">LCGC14_2998800</name>
</gene>
<dbReference type="InterPro" id="IPR050903">
    <property type="entry name" value="Bact_Chemotaxis_MeTrfase"/>
</dbReference>
<evidence type="ECO:0000259" key="1">
    <source>
        <dbReference type="PROSITE" id="PS50123"/>
    </source>
</evidence>
<dbReference type="InterPro" id="IPR000780">
    <property type="entry name" value="CheR_MeTrfase"/>
</dbReference>
<dbReference type="PROSITE" id="PS50123">
    <property type="entry name" value="CHER"/>
    <property type="match status" value="1"/>
</dbReference>
<organism evidence="2">
    <name type="scientific">marine sediment metagenome</name>
    <dbReference type="NCBI Taxonomy" id="412755"/>
    <lineage>
        <taxon>unclassified sequences</taxon>
        <taxon>metagenomes</taxon>
        <taxon>ecological metagenomes</taxon>
    </lineage>
</organism>
<dbReference type="InterPro" id="IPR022642">
    <property type="entry name" value="CheR_C"/>
</dbReference>
<name>A0A0F8X235_9ZZZZ</name>
<dbReference type="AlphaFoldDB" id="A0A0F8X235"/>
<feature type="domain" description="CheR-type methyltransferase" evidence="1">
    <location>
        <begin position="32"/>
        <end position="151"/>
    </location>
</feature>
<proteinExistence type="predicted"/>
<dbReference type="EMBL" id="LAZR01061730">
    <property type="protein sequence ID" value="KKK62988.1"/>
    <property type="molecule type" value="Genomic_DNA"/>
</dbReference>
<reference evidence="2" key="1">
    <citation type="journal article" date="2015" name="Nature">
        <title>Complex archaea that bridge the gap between prokaryotes and eukaryotes.</title>
        <authorList>
            <person name="Spang A."/>
            <person name="Saw J.H."/>
            <person name="Jorgensen S.L."/>
            <person name="Zaremba-Niedzwiedzka K."/>
            <person name="Martijn J."/>
            <person name="Lind A.E."/>
            <person name="van Eijk R."/>
            <person name="Schleper C."/>
            <person name="Guy L."/>
            <person name="Ettema T.J."/>
        </authorList>
    </citation>
    <scope>NUCLEOTIDE SEQUENCE</scope>
</reference>
<dbReference type="PANTHER" id="PTHR24422:SF10">
    <property type="entry name" value="CHEMOTAXIS PROTEIN METHYLTRANSFERASE 2"/>
    <property type="match status" value="1"/>
</dbReference>
<dbReference type="GO" id="GO:0008757">
    <property type="term" value="F:S-adenosylmethionine-dependent methyltransferase activity"/>
    <property type="evidence" value="ECO:0007669"/>
    <property type="project" value="InterPro"/>
</dbReference>
<accession>A0A0F8X235</accession>
<comment type="caution">
    <text evidence="2">The sequence shown here is derived from an EMBL/GenBank/DDBJ whole genome shotgun (WGS) entry which is preliminary data.</text>
</comment>
<dbReference type="PANTHER" id="PTHR24422">
    <property type="entry name" value="CHEMOTAXIS PROTEIN METHYLTRANSFERASE"/>
    <property type="match status" value="1"/>
</dbReference>
<protein>
    <recommendedName>
        <fullName evidence="1">CheR-type methyltransferase domain-containing protein</fullName>
    </recommendedName>
</protein>
<feature type="non-terminal residue" evidence="2">
    <location>
        <position position="1"/>
    </location>
</feature>
<dbReference type="Gene3D" id="3.40.50.150">
    <property type="entry name" value="Vaccinia Virus protein VP39"/>
    <property type="match status" value="1"/>
</dbReference>
<dbReference type="SUPFAM" id="SSF53335">
    <property type="entry name" value="S-adenosyl-L-methionine-dependent methyltransferases"/>
    <property type="match status" value="1"/>
</dbReference>
<dbReference type="InterPro" id="IPR029063">
    <property type="entry name" value="SAM-dependent_MTases_sf"/>
</dbReference>
<sequence length="151" mass="18123">FYIYRTFNHGLYCILEYSECQSEYSECQNYFKTGIYKNYSTRFVPSATLKRYFQKEGEVYKLKEAVKKGVQFKVQNLLHDRPPDNNFDIIFCRNVMIYFDRKTKQRIADDVFAEVLQPDGYLFIGHSESLNYVSSRFKYVRKLNAPVYMLK</sequence>
<evidence type="ECO:0000313" key="2">
    <source>
        <dbReference type="EMBL" id="KKK62988.1"/>
    </source>
</evidence>
<dbReference type="SMART" id="SM00138">
    <property type="entry name" value="MeTrc"/>
    <property type="match status" value="1"/>
</dbReference>